<evidence type="ECO:0000256" key="1">
    <source>
        <dbReference type="ARBA" id="ARBA00023172"/>
    </source>
</evidence>
<dbReference type="AlphaFoldDB" id="A0A4S4ALF1"/>
<accession>A0A4S4ALF1</accession>
<evidence type="ECO:0000313" key="4">
    <source>
        <dbReference type="EMBL" id="THF60347.1"/>
    </source>
</evidence>
<evidence type="ECO:0000256" key="2">
    <source>
        <dbReference type="SAM" id="MobiDB-lite"/>
    </source>
</evidence>
<dbReference type="InterPro" id="IPR013762">
    <property type="entry name" value="Integrase-like_cat_sf"/>
</dbReference>
<dbReference type="SUPFAM" id="SSF56349">
    <property type="entry name" value="DNA breaking-rejoining enzymes"/>
    <property type="match status" value="1"/>
</dbReference>
<sequence length="329" mass="36642">MHSDSTRLSIVILRAVLAGMTYDAVATTHGRTRTEIERRVKYLAKMLQRQIGIEGLNPEAAGYVRTLRTHRRAVETALGCFEMGDTRLTRAPPRNLTDQDVHTVIHRAGLHSPAPLRDMALIHIVLATGARPLEVARFEISDYLNPDGTVRANSEIRASVSVNRKARPLFFRSSAAVRAIDAYLAQRMKRCGRHPGADAPYRGFEPSERLFLNDASEPYTVHCLDVDGRPRFLCRQMLDTYRKIFKRINLRGLSALILRRTVAVRLDARGADVGQIGLILGIAEKQAVRQLLPRRPDIAELMTDLYSDFDSPAAALPGPDSRGRTSGNS</sequence>
<name>A0A4S4ALF1_9RHOO</name>
<dbReference type="InterPro" id="IPR011010">
    <property type="entry name" value="DNA_brk_join_enz"/>
</dbReference>
<keyword evidence="5" id="KW-1185">Reference proteome</keyword>
<dbReference type="EMBL" id="SSOD01000011">
    <property type="protein sequence ID" value="THF60347.1"/>
    <property type="molecule type" value="Genomic_DNA"/>
</dbReference>
<dbReference type="GO" id="GO:0006310">
    <property type="term" value="P:DNA recombination"/>
    <property type="evidence" value="ECO:0007669"/>
    <property type="project" value="UniProtKB-KW"/>
</dbReference>
<dbReference type="PROSITE" id="PS51898">
    <property type="entry name" value="TYR_RECOMBINASE"/>
    <property type="match status" value="1"/>
</dbReference>
<keyword evidence="1" id="KW-0233">DNA recombination</keyword>
<dbReference type="Proteomes" id="UP000307956">
    <property type="component" value="Unassembled WGS sequence"/>
</dbReference>
<evidence type="ECO:0000259" key="3">
    <source>
        <dbReference type="PROSITE" id="PS51898"/>
    </source>
</evidence>
<protein>
    <submittedName>
        <fullName evidence="4">Site-specific integrase</fullName>
    </submittedName>
</protein>
<dbReference type="InterPro" id="IPR002104">
    <property type="entry name" value="Integrase_catalytic"/>
</dbReference>
<evidence type="ECO:0000313" key="5">
    <source>
        <dbReference type="Proteomes" id="UP000307956"/>
    </source>
</evidence>
<gene>
    <name evidence="4" type="ORF">E6O51_14160</name>
</gene>
<organism evidence="4 5">
    <name type="scientific">Pseudothauera rhizosphaerae</name>
    <dbReference type="NCBI Taxonomy" id="2565932"/>
    <lineage>
        <taxon>Bacteria</taxon>
        <taxon>Pseudomonadati</taxon>
        <taxon>Pseudomonadota</taxon>
        <taxon>Betaproteobacteria</taxon>
        <taxon>Rhodocyclales</taxon>
        <taxon>Zoogloeaceae</taxon>
        <taxon>Pseudothauera</taxon>
    </lineage>
</organism>
<proteinExistence type="predicted"/>
<reference evidence="4 5" key="1">
    <citation type="submission" date="2019-04" db="EMBL/GenBank/DDBJ databases">
        <title>Azoarcus rhizosphaerae sp. nov. isolated from rhizosphere of Ficus religiosa.</title>
        <authorList>
            <person name="Lin S.-Y."/>
            <person name="Hameed A."/>
            <person name="Hsu Y.-H."/>
            <person name="Young C.-C."/>
        </authorList>
    </citation>
    <scope>NUCLEOTIDE SEQUENCE [LARGE SCALE GENOMIC DNA]</scope>
    <source>
        <strain evidence="4 5">CC-YHH848</strain>
    </source>
</reference>
<dbReference type="OrthoDB" id="305957at2"/>
<dbReference type="GO" id="GO:0003677">
    <property type="term" value="F:DNA binding"/>
    <property type="evidence" value="ECO:0007669"/>
    <property type="project" value="InterPro"/>
</dbReference>
<dbReference type="RefSeq" id="WP_136385648.1">
    <property type="nucleotide sequence ID" value="NZ_SSOD01000011.1"/>
</dbReference>
<dbReference type="GO" id="GO:0015074">
    <property type="term" value="P:DNA integration"/>
    <property type="evidence" value="ECO:0007669"/>
    <property type="project" value="InterPro"/>
</dbReference>
<dbReference type="Gene3D" id="1.10.443.10">
    <property type="entry name" value="Intergrase catalytic core"/>
    <property type="match status" value="1"/>
</dbReference>
<dbReference type="CDD" id="cd00397">
    <property type="entry name" value="DNA_BRE_C"/>
    <property type="match status" value="1"/>
</dbReference>
<comment type="caution">
    <text evidence="4">The sequence shown here is derived from an EMBL/GenBank/DDBJ whole genome shotgun (WGS) entry which is preliminary data.</text>
</comment>
<feature type="domain" description="Tyr recombinase" evidence="3">
    <location>
        <begin position="91"/>
        <end position="307"/>
    </location>
</feature>
<feature type="region of interest" description="Disordered" evidence="2">
    <location>
        <begin position="309"/>
        <end position="329"/>
    </location>
</feature>